<dbReference type="EMBL" id="JARKIB010000095">
    <property type="protein sequence ID" value="KAJ7742216.1"/>
    <property type="molecule type" value="Genomic_DNA"/>
</dbReference>
<reference evidence="2" key="1">
    <citation type="submission" date="2023-03" db="EMBL/GenBank/DDBJ databases">
        <title>Massive genome expansion in bonnet fungi (Mycena s.s.) driven by repeated elements and novel gene families across ecological guilds.</title>
        <authorList>
            <consortium name="Lawrence Berkeley National Laboratory"/>
            <person name="Harder C.B."/>
            <person name="Miyauchi S."/>
            <person name="Viragh M."/>
            <person name="Kuo A."/>
            <person name="Thoen E."/>
            <person name="Andreopoulos B."/>
            <person name="Lu D."/>
            <person name="Skrede I."/>
            <person name="Drula E."/>
            <person name="Henrissat B."/>
            <person name="Morin E."/>
            <person name="Kohler A."/>
            <person name="Barry K."/>
            <person name="LaButti K."/>
            <person name="Morin E."/>
            <person name="Salamov A."/>
            <person name="Lipzen A."/>
            <person name="Mereny Z."/>
            <person name="Hegedus B."/>
            <person name="Baldrian P."/>
            <person name="Stursova M."/>
            <person name="Weitz H."/>
            <person name="Taylor A."/>
            <person name="Grigoriev I.V."/>
            <person name="Nagy L.G."/>
            <person name="Martin F."/>
            <person name="Kauserud H."/>
        </authorList>
    </citation>
    <scope>NUCLEOTIDE SEQUENCE</scope>
    <source>
        <strain evidence="2">CBHHK182m</strain>
    </source>
</reference>
<protein>
    <submittedName>
        <fullName evidence="2">Uncharacterized protein</fullName>
    </submittedName>
</protein>
<keyword evidence="1" id="KW-0175">Coiled coil</keyword>
<dbReference type="AlphaFoldDB" id="A0AAD7IFX9"/>
<evidence type="ECO:0000256" key="1">
    <source>
        <dbReference type="SAM" id="Coils"/>
    </source>
</evidence>
<sequence length="479" mass="54082">MANFANLNKVLGEGLQPGSLDLADTIRCCFTLNYIYRVHMDSRTPLLDSIPLHLCDHQLMVEYLIEQMTVQTYTSVDAERLVSQGISHLQHLDNPKLEAMFYGIAGAFMSHSTINPMQGFQFLEKALALSKSTGETTVQCNTLVSMAICMSKQGNSTAALALSRQVQRIAYQATDLVQVTGALERVARALITLVTTRTEIHIRKSEYAEAKSIQTALLQNPAINKNSGRYAYTFLNIALVDVMIATTKELVEQNLVAARKVFTRVKSPVPIIYCDMVLADLNLREGNWVLARAQFQECLNSRDAQVVLYCVEKLADSTRWPAHFQGHAKWPMICLCESHRLQERLMLYKALLFIGDWFISEDEVTAHNLFTVALEGFTFLDVHQSRAQCFMRFGEIAQRKGDSSKAAEMWQEARPLFERSLQTKDVEQIDRRLAALEKEHQSSLANFMTLHPPPEQLDEEVFEAHSEVTRSHVGNMLGC</sequence>
<dbReference type="InterPro" id="IPR011990">
    <property type="entry name" value="TPR-like_helical_dom_sf"/>
</dbReference>
<organism evidence="2 3">
    <name type="scientific">Mycena metata</name>
    <dbReference type="NCBI Taxonomy" id="1033252"/>
    <lineage>
        <taxon>Eukaryota</taxon>
        <taxon>Fungi</taxon>
        <taxon>Dikarya</taxon>
        <taxon>Basidiomycota</taxon>
        <taxon>Agaricomycotina</taxon>
        <taxon>Agaricomycetes</taxon>
        <taxon>Agaricomycetidae</taxon>
        <taxon>Agaricales</taxon>
        <taxon>Marasmiineae</taxon>
        <taxon>Mycenaceae</taxon>
        <taxon>Mycena</taxon>
    </lineage>
</organism>
<proteinExistence type="predicted"/>
<comment type="caution">
    <text evidence="2">The sequence shown here is derived from an EMBL/GenBank/DDBJ whole genome shotgun (WGS) entry which is preliminary data.</text>
</comment>
<evidence type="ECO:0000313" key="2">
    <source>
        <dbReference type="EMBL" id="KAJ7742216.1"/>
    </source>
</evidence>
<dbReference type="SUPFAM" id="SSF48452">
    <property type="entry name" value="TPR-like"/>
    <property type="match status" value="1"/>
</dbReference>
<feature type="coiled-coil region" evidence="1">
    <location>
        <begin position="419"/>
        <end position="446"/>
    </location>
</feature>
<gene>
    <name evidence="2" type="ORF">B0H16DRAFT_1464089</name>
</gene>
<keyword evidence="3" id="KW-1185">Reference proteome</keyword>
<dbReference type="Gene3D" id="1.25.40.10">
    <property type="entry name" value="Tetratricopeptide repeat domain"/>
    <property type="match status" value="1"/>
</dbReference>
<name>A0AAD7IFX9_9AGAR</name>
<accession>A0AAD7IFX9</accession>
<evidence type="ECO:0000313" key="3">
    <source>
        <dbReference type="Proteomes" id="UP001215598"/>
    </source>
</evidence>
<dbReference type="Proteomes" id="UP001215598">
    <property type="component" value="Unassembled WGS sequence"/>
</dbReference>